<dbReference type="InterPro" id="IPR011761">
    <property type="entry name" value="ATP-grasp"/>
</dbReference>
<dbReference type="GO" id="GO:0005524">
    <property type="term" value="F:ATP binding"/>
    <property type="evidence" value="ECO:0007669"/>
    <property type="project" value="UniProtKB-UniRule"/>
</dbReference>
<proteinExistence type="predicted"/>
<dbReference type="GO" id="GO:0046872">
    <property type="term" value="F:metal ion binding"/>
    <property type="evidence" value="ECO:0007669"/>
    <property type="project" value="InterPro"/>
</dbReference>
<sequence>MQKPQIGMWMYQNGGGTEIENKLSYQLQDRNINVIKNIDLKNAVAHNGSLYCHDINLNQLDLFFSYNAGNQTHHQTYIYKELNKSIPMINNFEAFDLTEDKFRTSHLLNQHSITCSDYLLCGSENILKIYDQFQAWGNQAILKSLHGWGGKDLIKINNRKELQNILQSNFFKENPTHYFERVIKNDFTDYRIDIVNNEFIACYGRKAAKGSWKTNVTAGGKVIPREANDEIVNIALQAAKACQLEIAGVDILFDIERQQYVVLEVNGIPAFATPQQEKSGLNFNTKKIDAIVQLIDEKVHEHRQNYYNNVIRRETENEY</sequence>
<dbReference type="AlphaFoldDB" id="A0A220VBQ1"/>
<dbReference type="OrthoDB" id="6808660at2"/>
<keyword evidence="2" id="KW-0067">ATP-binding</keyword>
<keyword evidence="5" id="KW-1185">Reference proteome</keyword>
<dbReference type="GO" id="GO:0016879">
    <property type="term" value="F:ligase activity, forming carbon-nitrogen bonds"/>
    <property type="evidence" value="ECO:0007669"/>
    <property type="project" value="TreeGrafter"/>
</dbReference>
<dbReference type="Gene3D" id="3.40.50.20">
    <property type="match status" value="1"/>
</dbReference>
<dbReference type="Pfam" id="PF08443">
    <property type="entry name" value="RimK"/>
    <property type="match status" value="1"/>
</dbReference>
<dbReference type="Gene3D" id="3.30.470.20">
    <property type="entry name" value="ATP-grasp fold, B domain"/>
    <property type="match status" value="1"/>
</dbReference>
<evidence type="ECO:0000256" key="1">
    <source>
        <dbReference type="ARBA" id="ARBA00023211"/>
    </source>
</evidence>
<accession>A0A220VBQ1</accession>
<dbReference type="InterPro" id="IPR013651">
    <property type="entry name" value="ATP-grasp_RimK-type"/>
</dbReference>
<dbReference type="Proteomes" id="UP000242175">
    <property type="component" value="Chromosome large"/>
</dbReference>
<dbReference type="SUPFAM" id="SSF56059">
    <property type="entry name" value="Glutathione synthetase ATP-binding domain-like"/>
    <property type="match status" value="1"/>
</dbReference>
<dbReference type="KEGG" id="pmai:CF386_00275"/>
<evidence type="ECO:0000259" key="3">
    <source>
        <dbReference type="PROSITE" id="PS50975"/>
    </source>
</evidence>
<evidence type="ECO:0000313" key="5">
    <source>
        <dbReference type="Proteomes" id="UP000242175"/>
    </source>
</evidence>
<feature type="domain" description="ATP-grasp" evidence="3">
    <location>
        <begin position="105"/>
        <end position="292"/>
    </location>
</feature>
<name>A0A220VBQ1_9GAMM</name>
<keyword evidence="1" id="KW-0464">Manganese</keyword>
<keyword evidence="2" id="KW-0547">Nucleotide-binding</keyword>
<evidence type="ECO:0000256" key="2">
    <source>
        <dbReference type="PROSITE-ProRule" id="PRU00409"/>
    </source>
</evidence>
<dbReference type="EMBL" id="CP022355">
    <property type="protein sequence ID" value="ASK77636.1"/>
    <property type="molecule type" value="Genomic_DNA"/>
</dbReference>
<reference evidence="4 5" key="1">
    <citation type="journal article" date="2016" name="Int. J. Syst. Evol. Microbiol.">
        <title>Paraphotobacterium marinum gen. nov., sp. nov., a member of the family Vibrionaceae, isolated from surface seawater.</title>
        <authorList>
            <person name="Huang Z."/>
            <person name="Dong C."/>
            <person name="Shao Z."/>
        </authorList>
    </citation>
    <scope>NUCLEOTIDE SEQUENCE [LARGE SCALE GENOMIC DNA]</scope>
    <source>
        <strain evidence="4 5">NSCS20N07D</strain>
    </source>
</reference>
<dbReference type="PROSITE" id="PS50975">
    <property type="entry name" value="ATP_GRASP"/>
    <property type="match status" value="1"/>
</dbReference>
<dbReference type="RefSeq" id="WP_089072546.1">
    <property type="nucleotide sequence ID" value="NZ_CBCSAM010000001.1"/>
</dbReference>
<dbReference type="PANTHER" id="PTHR21621:SF0">
    <property type="entry name" value="BETA-CITRYLGLUTAMATE SYNTHASE B-RELATED"/>
    <property type="match status" value="1"/>
</dbReference>
<evidence type="ECO:0000313" key="4">
    <source>
        <dbReference type="EMBL" id="ASK77636.1"/>
    </source>
</evidence>
<dbReference type="GO" id="GO:0005737">
    <property type="term" value="C:cytoplasm"/>
    <property type="evidence" value="ECO:0007669"/>
    <property type="project" value="TreeGrafter"/>
</dbReference>
<protein>
    <recommendedName>
        <fullName evidence="3">ATP-grasp domain-containing protein</fullName>
    </recommendedName>
</protein>
<gene>
    <name evidence="4" type="ORF">CF386_00275</name>
</gene>
<organism evidence="4 5">
    <name type="scientific">Paraphotobacterium marinum</name>
    <dbReference type="NCBI Taxonomy" id="1755811"/>
    <lineage>
        <taxon>Bacteria</taxon>
        <taxon>Pseudomonadati</taxon>
        <taxon>Pseudomonadota</taxon>
        <taxon>Gammaproteobacteria</taxon>
        <taxon>Vibrionales</taxon>
        <taxon>Vibrionaceae</taxon>
        <taxon>Paraphotobacterium</taxon>
    </lineage>
</organism>
<dbReference type="PANTHER" id="PTHR21621">
    <property type="entry name" value="RIBOSOMAL PROTEIN S6 MODIFICATION PROTEIN"/>
    <property type="match status" value="1"/>
</dbReference>